<dbReference type="AlphaFoldDB" id="A0A3Q9UJF2"/>
<proteinExistence type="inferred from homology"/>
<keyword evidence="7 11" id="KW-0326">Glycosidase</keyword>
<dbReference type="InterPro" id="IPR001360">
    <property type="entry name" value="Glyco_hydro_1"/>
</dbReference>
<evidence type="ECO:0000256" key="6">
    <source>
        <dbReference type="ARBA" id="ARBA00023277"/>
    </source>
</evidence>
<feature type="binding site" evidence="10">
    <location>
        <position position="121"/>
    </location>
    <ligand>
        <name>substrate</name>
    </ligand>
</feature>
<evidence type="ECO:0000256" key="11">
    <source>
        <dbReference type="RuleBase" id="RU361175"/>
    </source>
</evidence>
<feature type="active site" description="Nucleophile" evidence="9">
    <location>
        <position position="371"/>
    </location>
</feature>
<feature type="region of interest" description="Disordered" evidence="12">
    <location>
        <begin position="305"/>
        <end position="324"/>
    </location>
</feature>
<feature type="binding site" evidence="10">
    <location>
        <begin position="425"/>
        <end position="426"/>
    </location>
    <ligand>
        <name>substrate</name>
    </ligand>
</feature>
<dbReference type="Gene3D" id="3.20.20.80">
    <property type="entry name" value="Glycosidases"/>
    <property type="match status" value="1"/>
</dbReference>
<dbReference type="Proteomes" id="UP000285875">
    <property type="component" value="Chromosome"/>
</dbReference>
<feature type="binding site" evidence="10">
    <location>
        <position position="418"/>
    </location>
    <ligand>
        <name>substrate</name>
    </ligand>
</feature>
<keyword evidence="6" id="KW-0119">Carbohydrate metabolism</keyword>
<dbReference type="RefSeq" id="WP_097798179.1">
    <property type="nucleotide sequence ID" value="NZ_CP025570.1"/>
</dbReference>
<dbReference type="InterPro" id="IPR017853">
    <property type="entry name" value="GH"/>
</dbReference>
<accession>A0A3Q9UJF2</accession>
<dbReference type="GO" id="GO:0030245">
    <property type="term" value="P:cellulose catabolic process"/>
    <property type="evidence" value="ECO:0007669"/>
    <property type="project" value="UniProtKB-KW"/>
</dbReference>
<name>A0A3Q9UJF2_9ACTN</name>
<dbReference type="PANTHER" id="PTHR10353:SF36">
    <property type="entry name" value="LP05116P"/>
    <property type="match status" value="1"/>
</dbReference>
<feature type="binding site" evidence="10">
    <location>
        <position position="297"/>
    </location>
    <ligand>
        <name>substrate</name>
    </ligand>
</feature>
<comment type="catalytic activity">
    <reaction evidence="1 11">
        <text>Hydrolysis of terminal, non-reducing beta-D-glucosyl residues with release of beta-D-glucose.</text>
        <dbReference type="EC" id="3.2.1.21"/>
    </reaction>
</comment>
<protein>
    <recommendedName>
        <fullName evidence="3 11">Beta-glucosidase</fullName>
        <ecNumber evidence="3 11">3.2.1.21</ecNumber>
    </recommendedName>
</protein>
<evidence type="ECO:0000256" key="12">
    <source>
        <dbReference type="SAM" id="MobiDB-lite"/>
    </source>
</evidence>
<evidence type="ECO:0000256" key="8">
    <source>
        <dbReference type="ARBA" id="ARBA00023326"/>
    </source>
</evidence>
<evidence type="ECO:0000256" key="10">
    <source>
        <dbReference type="PIRSR" id="PIRSR617736-2"/>
    </source>
</evidence>
<comment type="similarity">
    <text evidence="2 11">Belongs to the glycosyl hydrolase 1 family.</text>
</comment>
<dbReference type="PRINTS" id="PR00131">
    <property type="entry name" value="GLHYDRLASE1"/>
</dbReference>
<evidence type="ECO:0000256" key="3">
    <source>
        <dbReference type="ARBA" id="ARBA00012744"/>
    </source>
</evidence>
<evidence type="ECO:0000256" key="4">
    <source>
        <dbReference type="ARBA" id="ARBA00022801"/>
    </source>
</evidence>
<dbReference type="InterPro" id="IPR017736">
    <property type="entry name" value="Glyco_hydro_1_beta-glucosidase"/>
</dbReference>
<dbReference type="EC" id="3.2.1.21" evidence="3 11"/>
<keyword evidence="5" id="KW-0136">Cellulose degradation</keyword>
<dbReference type="SUPFAM" id="SSF51445">
    <property type="entry name" value="(Trans)glycosidases"/>
    <property type="match status" value="1"/>
</dbReference>
<reference evidence="14" key="1">
    <citation type="submission" date="2017-12" db="EMBL/GenBank/DDBJ databases">
        <title>Whole genome sequencing of Acidipropionibacterium jensenii strains JS279 and JS280.</title>
        <authorList>
            <person name="Deptula P."/>
            <person name="Laine P."/>
            <person name="Smolander O.-P."/>
            <person name="Paulin L."/>
            <person name="Auvinen P."/>
            <person name="Varmanen P."/>
        </authorList>
    </citation>
    <scope>NUCLEOTIDE SEQUENCE [LARGE SCALE GENOMIC DNA]</scope>
    <source>
        <strain evidence="14">JS280</strain>
    </source>
</reference>
<feature type="binding site" evidence="10">
    <location>
        <position position="20"/>
    </location>
    <ligand>
        <name>substrate</name>
    </ligand>
</feature>
<evidence type="ECO:0000256" key="9">
    <source>
        <dbReference type="PIRSR" id="PIRSR617736-1"/>
    </source>
</evidence>
<dbReference type="KEGG" id="aji:C0Z10_01085"/>
<feature type="binding site" evidence="10">
    <location>
        <position position="165"/>
    </location>
    <ligand>
        <name>substrate</name>
    </ligand>
</feature>
<dbReference type="GO" id="GO:0005829">
    <property type="term" value="C:cytosol"/>
    <property type="evidence" value="ECO:0007669"/>
    <property type="project" value="TreeGrafter"/>
</dbReference>
<gene>
    <name evidence="13" type="ORF">C0Z10_01085</name>
</gene>
<dbReference type="InterPro" id="IPR033132">
    <property type="entry name" value="GH_1_N_CS"/>
</dbReference>
<dbReference type="NCBIfam" id="TIGR03356">
    <property type="entry name" value="BGL"/>
    <property type="match status" value="1"/>
</dbReference>
<organism evidence="13 14">
    <name type="scientific">Acidipropionibacterium jensenii</name>
    <dbReference type="NCBI Taxonomy" id="1749"/>
    <lineage>
        <taxon>Bacteria</taxon>
        <taxon>Bacillati</taxon>
        <taxon>Actinomycetota</taxon>
        <taxon>Actinomycetes</taxon>
        <taxon>Propionibacteriales</taxon>
        <taxon>Propionibacteriaceae</taxon>
        <taxon>Acidipropionibacterium</taxon>
    </lineage>
</organism>
<dbReference type="PANTHER" id="PTHR10353">
    <property type="entry name" value="GLYCOSYL HYDROLASE"/>
    <property type="match status" value="1"/>
</dbReference>
<keyword evidence="8" id="KW-0624">Polysaccharide degradation</keyword>
<evidence type="ECO:0000256" key="2">
    <source>
        <dbReference type="ARBA" id="ARBA00010838"/>
    </source>
</evidence>
<keyword evidence="4 11" id="KW-0378">Hydrolase</keyword>
<dbReference type="FunFam" id="3.20.20.80:FF:000004">
    <property type="entry name" value="Beta-glucosidase 6-phospho-beta-glucosidase"/>
    <property type="match status" value="1"/>
</dbReference>
<dbReference type="GO" id="GO:0008422">
    <property type="term" value="F:beta-glucosidase activity"/>
    <property type="evidence" value="ECO:0007669"/>
    <property type="project" value="UniProtKB-EC"/>
</dbReference>
<evidence type="ECO:0000313" key="14">
    <source>
        <dbReference type="Proteomes" id="UP000285875"/>
    </source>
</evidence>
<dbReference type="EMBL" id="CP025570">
    <property type="protein sequence ID" value="AZZ38576.1"/>
    <property type="molecule type" value="Genomic_DNA"/>
</dbReference>
<evidence type="ECO:0000256" key="7">
    <source>
        <dbReference type="ARBA" id="ARBA00023295"/>
    </source>
</evidence>
<sequence>MTSHVFPRPFLFGTATASYQIEGAVAEDGRGPSIWDVFSHTPGRTNNGDTGDIACDHYHRYQEDIALMRDLGVDAYRLSIAWPRILPGGTGAVNPWGVAFYRTLLEGLRAAGIRPVVTLYHWDLPQALQDRGGWAERSTAEAFAHYAAVMATELGDLVDTWTTLNEPWCAAYLGHGSGVHAPGITDPALSLKVAHHLNLAHGLAVQAIRQVLPDARCSVTLNLQVARPEDPEDPADRAAARTVETIGNDVFLSPMLEGRLPEELVAATAPVTDWSFVAPGDLAEIHQPLDVLGINYYSTMTVRPRRADDPDSSGGHGHTGHSPWPACDDIAFLDPAGPLTAMGWNIEPQGLTDLLVATSRRFPDLPLMVTENGAAFEDRADQDGHVADPDRIDYLHDHIAAVGRAREAGARVEGYFLWSLMDNFEWAYGYSKRFGIVRVDYRTLARTPKASFDWYRGLIATRRLSERP</sequence>
<feature type="active site" description="Proton donor" evidence="9">
    <location>
        <position position="166"/>
    </location>
</feature>
<evidence type="ECO:0000256" key="1">
    <source>
        <dbReference type="ARBA" id="ARBA00000448"/>
    </source>
</evidence>
<dbReference type="Pfam" id="PF00232">
    <property type="entry name" value="Glyco_hydro_1"/>
    <property type="match status" value="1"/>
</dbReference>
<evidence type="ECO:0000256" key="5">
    <source>
        <dbReference type="ARBA" id="ARBA00023001"/>
    </source>
</evidence>
<dbReference type="PROSITE" id="PS00653">
    <property type="entry name" value="GLYCOSYL_HYDROL_F1_2"/>
    <property type="match status" value="1"/>
</dbReference>
<evidence type="ECO:0000313" key="13">
    <source>
        <dbReference type="EMBL" id="AZZ38576.1"/>
    </source>
</evidence>